<dbReference type="EMBL" id="CP019640">
    <property type="protein sequence ID" value="AQQ52233.1"/>
    <property type="molecule type" value="Genomic_DNA"/>
</dbReference>
<organism evidence="1 2">
    <name type="scientific">Planococcus lenghuensis</name>
    <dbReference type="NCBI Taxonomy" id="2213202"/>
    <lineage>
        <taxon>Bacteria</taxon>
        <taxon>Bacillati</taxon>
        <taxon>Bacillota</taxon>
        <taxon>Bacilli</taxon>
        <taxon>Bacillales</taxon>
        <taxon>Caryophanaceae</taxon>
        <taxon>Planococcus</taxon>
    </lineage>
</organism>
<gene>
    <name evidence="1" type="ORF">B0X71_03315</name>
</gene>
<dbReference type="AlphaFoldDB" id="A0A1Q2KVR4"/>
<dbReference type="Gene3D" id="3.40.50.1010">
    <property type="entry name" value="5'-nuclease"/>
    <property type="match status" value="1"/>
</dbReference>
<evidence type="ECO:0008006" key="3">
    <source>
        <dbReference type="Google" id="ProtNLM"/>
    </source>
</evidence>
<proteinExistence type="predicted"/>
<accession>A0A1Q2KVR4</accession>
<dbReference type="RefSeq" id="WP_077588108.1">
    <property type="nucleotide sequence ID" value="NZ_CP019640.1"/>
</dbReference>
<sequence length="203" mass="23507">MADDFKSYTVDTNVIRYYASKTGEPDLRLAAKVFWRKIKTEIAEGSTIIFVPAEVKRELEIQSYTLSGNENMRVQKLLDVCQETSPPVSDELEHSIRKMTAYLRANFKDILTDGKMAYGGVSDSRILYSSYAADSILVTANVRDFLLYPLLFPYEEQRLYNLIINDFIQFSEETHRAIWSDTKFKTLFREFVEAEQDAEFADE</sequence>
<reference evidence="1 2" key="1">
    <citation type="submission" date="2017-02" db="EMBL/GenBank/DDBJ databases">
        <title>The complete genomic sequence of a novel cold adapted crude oil-degrading bacterium Planococcus qaidamina Y42.</title>
        <authorList>
            <person name="Yang R."/>
        </authorList>
    </citation>
    <scope>NUCLEOTIDE SEQUENCE [LARGE SCALE GENOMIC DNA]</scope>
    <source>
        <strain evidence="1 2">Y42</strain>
    </source>
</reference>
<protein>
    <recommendedName>
        <fullName evidence="3">PIN domain-containing protein</fullName>
    </recommendedName>
</protein>
<dbReference type="OrthoDB" id="2584999at2"/>
<dbReference type="Proteomes" id="UP000188184">
    <property type="component" value="Chromosome"/>
</dbReference>
<evidence type="ECO:0000313" key="2">
    <source>
        <dbReference type="Proteomes" id="UP000188184"/>
    </source>
</evidence>
<dbReference type="SUPFAM" id="SSF88723">
    <property type="entry name" value="PIN domain-like"/>
    <property type="match status" value="1"/>
</dbReference>
<keyword evidence="2" id="KW-1185">Reference proteome</keyword>
<dbReference type="KEGG" id="pmar:B0X71_03315"/>
<name>A0A1Q2KVR4_9BACL</name>
<dbReference type="InterPro" id="IPR029060">
    <property type="entry name" value="PIN-like_dom_sf"/>
</dbReference>
<evidence type="ECO:0000313" key="1">
    <source>
        <dbReference type="EMBL" id="AQQ52233.1"/>
    </source>
</evidence>